<evidence type="ECO:0000313" key="1">
    <source>
        <dbReference type="EMBL" id="STY28813.1"/>
    </source>
</evidence>
<dbReference type="OrthoDB" id="5637293at2"/>
<evidence type="ECO:0000313" key="2">
    <source>
        <dbReference type="Proteomes" id="UP000255297"/>
    </source>
</evidence>
<dbReference type="RefSeq" id="WP_031567684.1">
    <property type="nucleotide sequence ID" value="NZ_CAAAIS010000007.1"/>
</dbReference>
<proteinExistence type="predicted"/>
<keyword evidence="2" id="KW-1185">Reference proteome</keyword>
<protein>
    <submittedName>
        <fullName evidence="1">Uncharacterized protein</fullName>
    </submittedName>
</protein>
<dbReference type="EMBL" id="UGPB01000001">
    <property type="protein sequence ID" value="STY28813.1"/>
    <property type="molecule type" value="Genomic_DNA"/>
</dbReference>
<sequence>MFFNKPRINRIAQHLEKTIAEICRNRWAYLLSLEAPVENLIYDKHCGDDIDLYKIVETPALFRAKEHFSWDYPYHDPRENMAYLRDNSRLQYLYYSNFLRYAKQINSELSAKEPNYETIIKIAHQLKNQETKVPSVYTAEIINIKVGGILKGNLFLDFFEGIIGIFYAPYMSLIGVISARPYCLGYSQYCGSPQFFLDTALYFCESVLKVVRSVIFPLGMLYSVYTTDSFNPFTKGDVERSLEGIIALAEQLKSTSQDLSLAVVPV</sequence>
<dbReference type="Proteomes" id="UP000255297">
    <property type="component" value="Unassembled WGS sequence"/>
</dbReference>
<dbReference type="AlphaFoldDB" id="A0A378LPW5"/>
<name>A0A378LPW5_9GAMM</name>
<organism evidence="1 2">
    <name type="scientific">Legionella wadsworthii</name>
    <dbReference type="NCBI Taxonomy" id="28088"/>
    <lineage>
        <taxon>Bacteria</taxon>
        <taxon>Pseudomonadati</taxon>
        <taxon>Pseudomonadota</taxon>
        <taxon>Gammaproteobacteria</taxon>
        <taxon>Legionellales</taxon>
        <taxon>Legionellaceae</taxon>
        <taxon>Legionella</taxon>
    </lineage>
</organism>
<gene>
    <name evidence="1" type="ORF">NCTC11532_00990</name>
</gene>
<reference evidence="1 2" key="1">
    <citation type="submission" date="2018-06" db="EMBL/GenBank/DDBJ databases">
        <authorList>
            <consortium name="Pathogen Informatics"/>
            <person name="Doyle S."/>
        </authorList>
    </citation>
    <scope>NUCLEOTIDE SEQUENCE [LARGE SCALE GENOMIC DNA]</scope>
    <source>
        <strain evidence="1 2">NCTC11532</strain>
    </source>
</reference>
<accession>A0A378LPW5</accession>